<dbReference type="Proteomes" id="UP000179157">
    <property type="component" value="Unassembled WGS sequence"/>
</dbReference>
<sequence>MKKLGVILGALGVLALVLAFSIPQIVNSQMAQSPTAQPAVDRMQLQMEIGLHRLINEMGLSRDQVASFKEMVSDLRTSEQAILQAQQELRDFLASYNGNRDDFAEAVKPFDDKVAQAREVFQEKLRTSIEKAKDLLTLKQAEILREFIAQHLGRQQTQTARPFQGMMAPAEPDHKLELRINLKTPSKTEFLDRFKDHVEEWLDHFGINLDRENSQQMGNMLQGHGQMQNEQSMMSQMPPAMSCERPAGSMLHMMICGRSGLTEHPFVGSFLIAHLDLLEKVLSEKLEQMGSTHI</sequence>
<name>A0A1F5UTY4_FRAXR</name>
<gene>
    <name evidence="1" type="ORF">A2Z21_02960</name>
</gene>
<dbReference type="AlphaFoldDB" id="A0A1F5UTY4"/>
<evidence type="ECO:0000313" key="2">
    <source>
        <dbReference type="Proteomes" id="UP000179157"/>
    </source>
</evidence>
<comment type="caution">
    <text evidence="1">The sequence shown here is derived from an EMBL/GenBank/DDBJ whole genome shotgun (WGS) entry which is preliminary data.</text>
</comment>
<accession>A0A1F5UTY4</accession>
<dbReference type="EMBL" id="MFGX01000075">
    <property type="protein sequence ID" value="OGF54623.1"/>
    <property type="molecule type" value="Genomic_DNA"/>
</dbReference>
<proteinExistence type="predicted"/>
<evidence type="ECO:0000313" key="1">
    <source>
        <dbReference type="EMBL" id="OGF54623.1"/>
    </source>
</evidence>
<protein>
    <submittedName>
        <fullName evidence="1">Uncharacterized protein</fullName>
    </submittedName>
</protein>
<reference evidence="1 2" key="1">
    <citation type="journal article" date="2016" name="Nat. Commun.">
        <title>Thousands of microbial genomes shed light on interconnected biogeochemical processes in an aquifer system.</title>
        <authorList>
            <person name="Anantharaman K."/>
            <person name="Brown C.T."/>
            <person name="Hug L.A."/>
            <person name="Sharon I."/>
            <person name="Castelle C.J."/>
            <person name="Probst A.J."/>
            <person name="Thomas B.C."/>
            <person name="Singh A."/>
            <person name="Wilkins M.J."/>
            <person name="Karaoz U."/>
            <person name="Brodie E.L."/>
            <person name="Williams K.H."/>
            <person name="Hubbard S.S."/>
            <person name="Banfield J.F."/>
        </authorList>
    </citation>
    <scope>NUCLEOTIDE SEQUENCE [LARGE SCALE GENOMIC DNA]</scope>
    <source>
        <strain evidence="2">RBG_16_55_9</strain>
    </source>
</reference>
<organism evidence="1 2">
    <name type="scientific">Fraserbacteria sp. (strain RBG_16_55_9)</name>
    <dbReference type="NCBI Taxonomy" id="1817864"/>
    <lineage>
        <taxon>Bacteria</taxon>
        <taxon>Candidatus Fraseribacteriota</taxon>
    </lineage>
</organism>